<feature type="compositionally biased region" description="Low complexity" evidence="2">
    <location>
        <begin position="401"/>
        <end position="411"/>
    </location>
</feature>
<keyword evidence="6" id="KW-1185">Reference proteome</keyword>
<evidence type="ECO:0000313" key="6">
    <source>
        <dbReference type="Proteomes" id="UP000650467"/>
    </source>
</evidence>
<dbReference type="Pfam" id="PF00069">
    <property type="entry name" value="Pkinase"/>
    <property type="match status" value="1"/>
</dbReference>
<feature type="binding site" evidence="1">
    <location>
        <position position="588"/>
    </location>
    <ligand>
        <name>ATP</name>
        <dbReference type="ChEBI" id="CHEBI:30616"/>
    </ligand>
</feature>
<evidence type="ECO:0000259" key="4">
    <source>
        <dbReference type="PROSITE" id="PS50011"/>
    </source>
</evidence>
<gene>
    <name evidence="5" type="ORF">HXX76_012150</name>
</gene>
<dbReference type="Proteomes" id="UP000650467">
    <property type="component" value="Unassembled WGS sequence"/>
</dbReference>
<comment type="caution">
    <text evidence="5">The sequence shown here is derived from an EMBL/GenBank/DDBJ whole genome shotgun (WGS) entry which is preliminary data.</text>
</comment>
<name>A0A835VW96_CHLIN</name>
<protein>
    <recommendedName>
        <fullName evidence="4">Protein kinase domain-containing protein</fullName>
    </recommendedName>
</protein>
<reference evidence="5" key="1">
    <citation type="journal article" date="2020" name="bioRxiv">
        <title>Comparative genomics of Chlamydomonas.</title>
        <authorList>
            <person name="Craig R.J."/>
            <person name="Hasan A.R."/>
            <person name="Ness R.W."/>
            <person name="Keightley P.D."/>
        </authorList>
    </citation>
    <scope>NUCLEOTIDE SEQUENCE</scope>
    <source>
        <strain evidence="5">SAG 7.73</strain>
    </source>
</reference>
<feature type="region of interest" description="Disordered" evidence="2">
    <location>
        <begin position="352"/>
        <end position="411"/>
    </location>
</feature>
<feature type="region of interest" description="Disordered" evidence="2">
    <location>
        <begin position="290"/>
        <end position="319"/>
    </location>
</feature>
<dbReference type="GO" id="GO:0004674">
    <property type="term" value="F:protein serine/threonine kinase activity"/>
    <property type="evidence" value="ECO:0007669"/>
    <property type="project" value="TreeGrafter"/>
</dbReference>
<keyword evidence="1" id="KW-0067">ATP-binding</keyword>
<sequence length="802" mass="80927">MVLINTRTDPLFQAPGLDLFAPVLPSEWDSGCTTVLYNSAIIVHTCLPPSMQLASIQGIPTPPSGGLNKLIPGTGYSSNPANCTNSTDASPMTRLYISVSTYSYDMSLGAATTATTGFTGYSVWARNATFLCESSLSEECVARLGTVGCFALVTAVRRNGTGGGATAVGGWNGGGLAPRGGSGGGSSALLLGAVLGAALGGFALGAVAGMGLAWRFAALRRRRRDVRSSSSGDLQIDAATAAVSGGKASTSIGKRAASALGLVATAGAGASRGNRAAFAAAAAAAANAFSSMSSREPSNLRTTGSGGSSGGGSSSHRAGSLDMAPVAATAADDDEGDDVRYAGIPAVEGGQQRAAQACTSTSTEQPQQPAGSGSGTRCNHHPANPEGLGNASPPLGGGAPAGPDAAGAASTNPFLTEAGRMAAAAALGHAAAGGTAIGTAATPGKQQQAQQAEVADDCDDEWLGLIAASLAAEVSVPVTPFTPHRSDLVMGVHVQDMPLQLQAQQAAAQQGGPDAAYCTAGSAWPHESEQMQQQAGSAAGSDAAPSVSATTAGAAAGAAVQITSVVLGAGAYGRVVEGLYRGQRVAVKLIKDVLIPLGMHHIHNMTSRSSGGSTAAGGRADMRQARAFAQEVEILARCRHPNIVQLLAANLNPPRVCLVMERMDCSLAHLLRPHGPGTLGRLLPLPILLHIATDIARGLDLKPGNVLINNRESDCPTAKLTDFGLSRLRSTDAATVNPEVGTPTHMAPEVFDTTNFVVTDKVDIYALGVIMWELVTGCVPWAGSSAMEIAVAINIKRAYSAL</sequence>
<dbReference type="PANTHER" id="PTHR44329">
    <property type="entry name" value="SERINE/THREONINE-PROTEIN KINASE TNNI3K-RELATED"/>
    <property type="match status" value="1"/>
</dbReference>
<dbReference type="SMART" id="SM00220">
    <property type="entry name" value="S_TKc"/>
    <property type="match status" value="1"/>
</dbReference>
<evidence type="ECO:0000256" key="1">
    <source>
        <dbReference type="PROSITE-ProRule" id="PRU10141"/>
    </source>
</evidence>
<dbReference type="GO" id="GO:0005524">
    <property type="term" value="F:ATP binding"/>
    <property type="evidence" value="ECO:0007669"/>
    <property type="project" value="UniProtKB-UniRule"/>
</dbReference>
<accession>A0A835VW96</accession>
<feature type="domain" description="Protein kinase" evidence="4">
    <location>
        <begin position="561"/>
        <end position="802"/>
    </location>
</feature>
<evidence type="ECO:0000256" key="3">
    <source>
        <dbReference type="SAM" id="Phobius"/>
    </source>
</evidence>
<dbReference type="OrthoDB" id="2013833at2759"/>
<keyword evidence="1" id="KW-0547">Nucleotide-binding</keyword>
<evidence type="ECO:0000313" key="5">
    <source>
        <dbReference type="EMBL" id="KAG2427829.1"/>
    </source>
</evidence>
<evidence type="ECO:0000256" key="2">
    <source>
        <dbReference type="SAM" id="MobiDB-lite"/>
    </source>
</evidence>
<dbReference type="InterPro" id="IPR051681">
    <property type="entry name" value="Ser/Thr_Kinases-Pseudokinases"/>
</dbReference>
<dbReference type="Gene3D" id="1.10.510.10">
    <property type="entry name" value="Transferase(Phosphotransferase) domain 1"/>
    <property type="match status" value="1"/>
</dbReference>
<feature type="compositionally biased region" description="Low complexity" evidence="2">
    <location>
        <begin position="530"/>
        <end position="543"/>
    </location>
</feature>
<feature type="region of interest" description="Disordered" evidence="2">
    <location>
        <begin position="523"/>
        <end position="543"/>
    </location>
</feature>
<organism evidence="5 6">
    <name type="scientific">Chlamydomonas incerta</name>
    <dbReference type="NCBI Taxonomy" id="51695"/>
    <lineage>
        <taxon>Eukaryota</taxon>
        <taxon>Viridiplantae</taxon>
        <taxon>Chlorophyta</taxon>
        <taxon>core chlorophytes</taxon>
        <taxon>Chlorophyceae</taxon>
        <taxon>CS clade</taxon>
        <taxon>Chlamydomonadales</taxon>
        <taxon>Chlamydomonadaceae</taxon>
        <taxon>Chlamydomonas</taxon>
    </lineage>
</organism>
<keyword evidence="3" id="KW-0472">Membrane</keyword>
<keyword evidence="3" id="KW-0812">Transmembrane</keyword>
<proteinExistence type="predicted"/>
<dbReference type="PROSITE" id="PS50011">
    <property type="entry name" value="PROTEIN_KINASE_DOM"/>
    <property type="match status" value="1"/>
</dbReference>
<feature type="compositionally biased region" description="Polar residues" evidence="2">
    <location>
        <begin position="292"/>
        <end position="303"/>
    </location>
</feature>
<dbReference type="Gene3D" id="3.30.200.20">
    <property type="entry name" value="Phosphorylase Kinase, domain 1"/>
    <property type="match status" value="1"/>
</dbReference>
<dbReference type="InterPro" id="IPR017441">
    <property type="entry name" value="Protein_kinase_ATP_BS"/>
</dbReference>
<feature type="compositionally biased region" description="Polar residues" evidence="2">
    <location>
        <begin position="353"/>
        <end position="377"/>
    </location>
</feature>
<dbReference type="PANTHER" id="PTHR44329:SF214">
    <property type="entry name" value="PROTEIN KINASE DOMAIN-CONTAINING PROTEIN"/>
    <property type="match status" value="1"/>
</dbReference>
<dbReference type="AlphaFoldDB" id="A0A835VW96"/>
<feature type="compositionally biased region" description="Gly residues" evidence="2">
    <location>
        <begin position="304"/>
        <end position="313"/>
    </location>
</feature>
<dbReference type="InterPro" id="IPR000719">
    <property type="entry name" value="Prot_kinase_dom"/>
</dbReference>
<dbReference type="InterPro" id="IPR011009">
    <property type="entry name" value="Kinase-like_dom_sf"/>
</dbReference>
<dbReference type="SUPFAM" id="SSF56112">
    <property type="entry name" value="Protein kinase-like (PK-like)"/>
    <property type="match status" value="1"/>
</dbReference>
<keyword evidence="3" id="KW-1133">Transmembrane helix</keyword>
<dbReference type="EMBL" id="JAEHOC010000038">
    <property type="protein sequence ID" value="KAG2427829.1"/>
    <property type="molecule type" value="Genomic_DNA"/>
</dbReference>
<dbReference type="PROSITE" id="PS00107">
    <property type="entry name" value="PROTEIN_KINASE_ATP"/>
    <property type="match status" value="1"/>
</dbReference>
<feature type="transmembrane region" description="Helical" evidence="3">
    <location>
        <begin position="188"/>
        <end position="214"/>
    </location>
</feature>